<dbReference type="KEGG" id="tva:4749757"/>
<dbReference type="PANTHER" id="PTHR45661:SF3">
    <property type="entry name" value="IG-LIKE DOMAIN-CONTAINING PROTEIN"/>
    <property type="match status" value="1"/>
</dbReference>
<reference evidence="1" key="2">
    <citation type="journal article" date="2007" name="Science">
        <title>Draft genome sequence of the sexually transmitted pathogen Trichomonas vaginalis.</title>
        <authorList>
            <person name="Carlton J.M."/>
            <person name="Hirt R.P."/>
            <person name="Silva J.C."/>
            <person name="Delcher A.L."/>
            <person name="Schatz M."/>
            <person name="Zhao Q."/>
            <person name="Wortman J.R."/>
            <person name="Bidwell S.L."/>
            <person name="Alsmark U.C.M."/>
            <person name="Besteiro S."/>
            <person name="Sicheritz-Ponten T."/>
            <person name="Noel C.J."/>
            <person name="Dacks J.B."/>
            <person name="Foster P.G."/>
            <person name="Simillion C."/>
            <person name="Van de Peer Y."/>
            <person name="Miranda-Saavedra D."/>
            <person name="Barton G.J."/>
            <person name="Westrop G.D."/>
            <person name="Mueller S."/>
            <person name="Dessi D."/>
            <person name="Fiori P.L."/>
            <person name="Ren Q."/>
            <person name="Paulsen I."/>
            <person name="Zhang H."/>
            <person name="Bastida-Corcuera F.D."/>
            <person name="Simoes-Barbosa A."/>
            <person name="Brown M.T."/>
            <person name="Hayes R.D."/>
            <person name="Mukherjee M."/>
            <person name="Okumura C.Y."/>
            <person name="Schneider R."/>
            <person name="Smith A.J."/>
            <person name="Vanacova S."/>
            <person name="Villalvazo M."/>
            <person name="Haas B.J."/>
            <person name="Pertea M."/>
            <person name="Feldblyum T.V."/>
            <person name="Utterback T.R."/>
            <person name="Shu C.L."/>
            <person name="Osoegawa K."/>
            <person name="de Jong P.J."/>
            <person name="Hrdy I."/>
            <person name="Horvathova L."/>
            <person name="Zubacova Z."/>
            <person name="Dolezal P."/>
            <person name="Malik S.B."/>
            <person name="Logsdon J.M. Jr."/>
            <person name="Henze K."/>
            <person name="Gupta A."/>
            <person name="Wang C.C."/>
            <person name="Dunne R.L."/>
            <person name="Upcroft J.A."/>
            <person name="Upcroft P."/>
            <person name="White O."/>
            <person name="Salzberg S.L."/>
            <person name="Tang P."/>
            <person name="Chiu C.-H."/>
            <person name="Lee Y.-S."/>
            <person name="Embley T.M."/>
            <person name="Coombs G.H."/>
            <person name="Mottram J.C."/>
            <person name="Tachezy J."/>
            <person name="Fraser-Liggett C.M."/>
            <person name="Johnson P.J."/>
        </authorList>
    </citation>
    <scope>NUCLEOTIDE SEQUENCE [LARGE SCALE GENOMIC DNA]</scope>
    <source>
        <strain evidence="1">G3</strain>
    </source>
</reference>
<dbReference type="AlphaFoldDB" id="A2FSS8"/>
<dbReference type="VEuPathDB" id="TrichDB:TVAGG3_0928180"/>
<dbReference type="SMR" id="A2FSS8"/>
<proteinExistence type="predicted"/>
<keyword evidence="2" id="KW-1185">Reference proteome</keyword>
<dbReference type="InterPro" id="IPR053139">
    <property type="entry name" value="Surface_bspA-like"/>
</dbReference>
<dbReference type="EMBL" id="DS113994">
    <property type="protein sequence ID" value="EAX92050.1"/>
    <property type="molecule type" value="Genomic_DNA"/>
</dbReference>
<dbReference type="InterPro" id="IPR032675">
    <property type="entry name" value="LRR_dom_sf"/>
</dbReference>
<reference evidence="1" key="1">
    <citation type="submission" date="2006-10" db="EMBL/GenBank/DDBJ databases">
        <authorList>
            <person name="Amadeo P."/>
            <person name="Zhao Q."/>
            <person name="Wortman J."/>
            <person name="Fraser-Liggett C."/>
            <person name="Carlton J."/>
        </authorList>
    </citation>
    <scope>NUCLEOTIDE SEQUENCE</scope>
    <source>
        <strain evidence="1">G3</strain>
    </source>
</reference>
<dbReference type="OrthoDB" id="1883493at2759"/>
<dbReference type="Pfam" id="PF13306">
    <property type="entry name" value="LRR_5"/>
    <property type="match status" value="2"/>
</dbReference>
<evidence type="ECO:0000313" key="1">
    <source>
        <dbReference type="EMBL" id="EAX92050.1"/>
    </source>
</evidence>
<dbReference type="InParanoid" id="A2FSS8"/>
<dbReference type="VEuPathDB" id="TrichDB:TVAG_441130"/>
<evidence type="ECO:0000313" key="2">
    <source>
        <dbReference type="Proteomes" id="UP000001542"/>
    </source>
</evidence>
<dbReference type="SUPFAM" id="SSF52058">
    <property type="entry name" value="L domain-like"/>
    <property type="match status" value="1"/>
</dbReference>
<name>A2FSS8_TRIV3</name>
<sequence length="368" mass="41522">MLILASLLYRSKLDQGCIDASPTQTYTNDWSTEKNKCGTYTKVIISSEVTSIIDHAFEKCDKVQTIEFNQRLQTIGNSAFEGLEILKELIFPDSLISIGNYAFKGCRLLTTIKFSNSLKTIGDNAFEDCYVIKSLTIPKSLTKIGQHIFQNVQDIKTVIFEDGLTFLGDYMFESGTGLTSITMPDSITKIGQYCFQECYNLATIKFSENLQEINDFAFYYCKSIKTLELPKSLKMIGYNAFERCLGLTSITLPERLITLNNNAFGGILKLTEITVCCKKLDLLGTFLNSGRISKNVNKIEFKSSEFKFLQDIQLISSLSTIILNSNEIINFPDMTGLKNLQYLYINNTSSSLMIYQNRLPKTKLLSSI</sequence>
<protein>
    <submittedName>
        <fullName evidence="1">Surface antigen BspA-like</fullName>
    </submittedName>
</protein>
<dbReference type="PANTHER" id="PTHR45661">
    <property type="entry name" value="SURFACE ANTIGEN"/>
    <property type="match status" value="1"/>
</dbReference>
<dbReference type="InterPro" id="IPR026906">
    <property type="entry name" value="LRR_5"/>
</dbReference>
<accession>A2FSS8</accession>
<dbReference type="Proteomes" id="UP000001542">
    <property type="component" value="Unassembled WGS sequence"/>
</dbReference>
<dbReference type="RefSeq" id="XP_001304980.1">
    <property type="nucleotide sequence ID" value="XM_001304979.1"/>
</dbReference>
<gene>
    <name evidence="1" type="ORF">TVAG_441130</name>
</gene>
<dbReference type="Gene3D" id="3.80.10.10">
    <property type="entry name" value="Ribonuclease Inhibitor"/>
    <property type="match status" value="2"/>
</dbReference>
<organism evidence="1 2">
    <name type="scientific">Trichomonas vaginalis (strain ATCC PRA-98 / G3)</name>
    <dbReference type="NCBI Taxonomy" id="412133"/>
    <lineage>
        <taxon>Eukaryota</taxon>
        <taxon>Metamonada</taxon>
        <taxon>Parabasalia</taxon>
        <taxon>Trichomonadida</taxon>
        <taxon>Trichomonadidae</taxon>
        <taxon>Trichomonas</taxon>
    </lineage>
</organism>